<reference evidence="5" key="1">
    <citation type="journal article" date="2023" name="Science">
        <title>Elucidation of the pathway for biosynthesis of saponin adjuvants from the soapbark tree.</title>
        <authorList>
            <person name="Reed J."/>
            <person name="Orme A."/>
            <person name="El-Demerdash A."/>
            <person name="Owen C."/>
            <person name="Martin L.B.B."/>
            <person name="Misra R.C."/>
            <person name="Kikuchi S."/>
            <person name="Rejzek M."/>
            <person name="Martin A.C."/>
            <person name="Harkess A."/>
            <person name="Leebens-Mack J."/>
            <person name="Louveau T."/>
            <person name="Stephenson M.J."/>
            <person name="Osbourn A."/>
        </authorList>
    </citation>
    <scope>NUCLEOTIDE SEQUENCE</scope>
    <source>
        <strain evidence="5">S10</strain>
    </source>
</reference>
<gene>
    <name evidence="5" type="ORF">O6P43_005152</name>
</gene>
<dbReference type="InterPro" id="IPR042086">
    <property type="entry name" value="MeTrfase_capping"/>
</dbReference>
<keyword evidence="2" id="KW-0808">Transferase</keyword>
<dbReference type="GO" id="GO:0046872">
    <property type="term" value="F:metal ion binding"/>
    <property type="evidence" value="ECO:0007669"/>
    <property type="project" value="UniProtKB-KW"/>
</dbReference>
<dbReference type="InterPro" id="IPR029063">
    <property type="entry name" value="SAM-dependent_MTases_sf"/>
</dbReference>
<keyword evidence="4" id="KW-0460">Magnesium</keyword>
<dbReference type="InterPro" id="IPR005299">
    <property type="entry name" value="MeTrfase_7"/>
</dbReference>
<evidence type="ECO:0000256" key="4">
    <source>
        <dbReference type="ARBA" id="ARBA00022842"/>
    </source>
</evidence>
<keyword evidence="3" id="KW-0479">Metal-binding</keyword>
<evidence type="ECO:0000256" key="3">
    <source>
        <dbReference type="ARBA" id="ARBA00022723"/>
    </source>
</evidence>
<proteinExistence type="predicted"/>
<evidence type="ECO:0000313" key="6">
    <source>
        <dbReference type="Proteomes" id="UP001163823"/>
    </source>
</evidence>
<evidence type="ECO:0000256" key="2">
    <source>
        <dbReference type="ARBA" id="ARBA00022679"/>
    </source>
</evidence>
<comment type="caution">
    <text evidence="5">The sequence shown here is derived from an EMBL/GenBank/DDBJ whole genome shotgun (WGS) entry which is preliminary data.</text>
</comment>
<evidence type="ECO:0000256" key="1">
    <source>
        <dbReference type="ARBA" id="ARBA00022603"/>
    </source>
</evidence>
<organism evidence="5 6">
    <name type="scientific">Quillaja saponaria</name>
    <name type="common">Soap bark tree</name>
    <dbReference type="NCBI Taxonomy" id="32244"/>
    <lineage>
        <taxon>Eukaryota</taxon>
        <taxon>Viridiplantae</taxon>
        <taxon>Streptophyta</taxon>
        <taxon>Embryophyta</taxon>
        <taxon>Tracheophyta</taxon>
        <taxon>Spermatophyta</taxon>
        <taxon>Magnoliopsida</taxon>
        <taxon>eudicotyledons</taxon>
        <taxon>Gunneridae</taxon>
        <taxon>Pentapetalae</taxon>
        <taxon>rosids</taxon>
        <taxon>fabids</taxon>
        <taxon>Fabales</taxon>
        <taxon>Quillajaceae</taxon>
        <taxon>Quillaja</taxon>
    </lineage>
</organism>
<dbReference type="SUPFAM" id="SSF53335">
    <property type="entry name" value="S-adenosyl-L-methionine-dependent methyltransferases"/>
    <property type="match status" value="1"/>
</dbReference>
<dbReference type="GO" id="GO:0032259">
    <property type="term" value="P:methylation"/>
    <property type="evidence" value="ECO:0007669"/>
    <property type="project" value="UniProtKB-KW"/>
</dbReference>
<dbReference type="Gene3D" id="1.10.1200.270">
    <property type="entry name" value="Methyltransferase, alpha-helical capping domain"/>
    <property type="match status" value="1"/>
</dbReference>
<dbReference type="KEGG" id="qsa:O6P43_005152"/>
<name>A0AAD7Q5D8_QUISA</name>
<dbReference type="AlphaFoldDB" id="A0AAD7Q5D8"/>
<dbReference type="Pfam" id="PF03492">
    <property type="entry name" value="Methyltransf_7"/>
    <property type="match status" value="1"/>
</dbReference>
<keyword evidence="1 5" id="KW-0489">Methyltransferase</keyword>
<protein>
    <submittedName>
        <fullName evidence="5">S-adenosylmethionine-dependent methyltransferase</fullName>
    </submittedName>
</protein>
<sequence length="209" mass="23743">MAEELQIDSLSEAYTMNGGDGCYSYTKNSKYQKEAIFSAKELIIQAIVERLDIKSLSSLDICRIADLGCSVGPNTFFVVQNIMEAVKSKYKILGLDSYLPEFQVFFSDHSSNDFNTLFTSLPQDRQYYVVGVPGSFYNKLFPDSSLLIVHSSYSIRWISKVPNEVVSKTSSAWNKGKVYYSVPQMQSLRLMQLSIRRTWTDICVIAQKK</sequence>
<keyword evidence="6" id="KW-1185">Reference proteome</keyword>
<evidence type="ECO:0000313" key="5">
    <source>
        <dbReference type="EMBL" id="KAJ7975191.1"/>
    </source>
</evidence>
<dbReference type="PANTHER" id="PTHR31009">
    <property type="entry name" value="S-ADENOSYL-L-METHIONINE:CARBOXYL METHYLTRANSFERASE FAMILY PROTEIN"/>
    <property type="match status" value="1"/>
</dbReference>
<accession>A0AAD7Q5D8</accession>
<dbReference type="Proteomes" id="UP001163823">
    <property type="component" value="Chromosome 3"/>
</dbReference>
<dbReference type="GO" id="GO:0008168">
    <property type="term" value="F:methyltransferase activity"/>
    <property type="evidence" value="ECO:0007669"/>
    <property type="project" value="UniProtKB-KW"/>
</dbReference>
<dbReference type="EMBL" id="JARAOO010000003">
    <property type="protein sequence ID" value="KAJ7975191.1"/>
    <property type="molecule type" value="Genomic_DNA"/>
</dbReference>
<dbReference type="Gene3D" id="3.40.50.150">
    <property type="entry name" value="Vaccinia Virus protein VP39"/>
    <property type="match status" value="1"/>
</dbReference>